<organism evidence="2 3">
    <name type="scientific">Thalassiosira oceanica</name>
    <name type="common">Marine diatom</name>
    <dbReference type="NCBI Taxonomy" id="159749"/>
    <lineage>
        <taxon>Eukaryota</taxon>
        <taxon>Sar</taxon>
        <taxon>Stramenopiles</taxon>
        <taxon>Ochrophyta</taxon>
        <taxon>Bacillariophyta</taxon>
        <taxon>Coscinodiscophyceae</taxon>
        <taxon>Thalassiosirophycidae</taxon>
        <taxon>Thalassiosirales</taxon>
        <taxon>Thalassiosiraceae</taxon>
        <taxon>Thalassiosira</taxon>
    </lineage>
</organism>
<name>K0TC55_THAOC</name>
<dbReference type="AlphaFoldDB" id="K0TC55"/>
<evidence type="ECO:0000313" key="2">
    <source>
        <dbReference type="EMBL" id="EJK76293.1"/>
    </source>
</evidence>
<gene>
    <name evidence="2" type="ORF">THAOC_01953</name>
</gene>
<comment type="caution">
    <text evidence="2">The sequence shown here is derived from an EMBL/GenBank/DDBJ whole genome shotgun (WGS) entry which is preliminary data.</text>
</comment>
<proteinExistence type="predicted"/>
<evidence type="ECO:0000313" key="3">
    <source>
        <dbReference type="Proteomes" id="UP000266841"/>
    </source>
</evidence>
<dbReference type="Proteomes" id="UP000266841">
    <property type="component" value="Unassembled WGS sequence"/>
</dbReference>
<feature type="compositionally biased region" description="Basic and acidic residues" evidence="1">
    <location>
        <begin position="35"/>
        <end position="44"/>
    </location>
</feature>
<keyword evidence="3" id="KW-1185">Reference proteome</keyword>
<reference evidence="2 3" key="1">
    <citation type="journal article" date="2012" name="Genome Biol.">
        <title>Genome and low-iron response of an oceanic diatom adapted to chronic iron limitation.</title>
        <authorList>
            <person name="Lommer M."/>
            <person name="Specht M."/>
            <person name="Roy A.S."/>
            <person name="Kraemer L."/>
            <person name="Andreson R."/>
            <person name="Gutowska M.A."/>
            <person name="Wolf J."/>
            <person name="Bergner S.V."/>
            <person name="Schilhabel M.B."/>
            <person name="Klostermeier U.C."/>
            <person name="Beiko R.G."/>
            <person name="Rosenstiel P."/>
            <person name="Hippler M."/>
            <person name="Laroche J."/>
        </authorList>
    </citation>
    <scope>NUCLEOTIDE SEQUENCE [LARGE SCALE GENOMIC DNA]</scope>
    <source>
        <strain evidence="2 3">CCMP1005</strain>
    </source>
</reference>
<evidence type="ECO:0000256" key="1">
    <source>
        <dbReference type="SAM" id="MobiDB-lite"/>
    </source>
</evidence>
<protein>
    <submittedName>
        <fullName evidence="2">Uncharacterized protein</fullName>
    </submittedName>
</protein>
<dbReference type="EMBL" id="AGNL01002351">
    <property type="protein sequence ID" value="EJK76293.1"/>
    <property type="molecule type" value="Genomic_DNA"/>
</dbReference>
<feature type="region of interest" description="Disordered" evidence="1">
    <location>
        <begin position="1"/>
        <end position="50"/>
    </location>
</feature>
<sequence length="215" mass="23091">MDKKTPPSCRWSLLRVNPDKSKSGPSRLAPLGGDRLADRVDERPPSPLPARLRRRHDLRVRERHLPPYVVEVRDLHHVRHVVEELEGVLHGEAGLEEAPPVLLGLDLAVAADVASAGEVESHHAAAVVEPVRVVAEERREEGTRRRPAGTVEGAVLPQPGAAVAAPGPPGAVKVVVDGVPRLGRVVDRAVPAGGLRGYDAVRSRRVGRPGRVDPL</sequence>
<accession>K0TC55</accession>